<accession>A0ABV6TDN2</accession>
<keyword evidence="5" id="KW-1185">Reference proteome</keyword>
<dbReference type="PROSITE" id="PS51257">
    <property type="entry name" value="PROKAR_LIPOPROTEIN"/>
    <property type="match status" value="1"/>
</dbReference>
<dbReference type="Pfam" id="PF14016">
    <property type="entry name" value="DUF4232"/>
    <property type="match status" value="1"/>
</dbReference>
<proteinExistence type="predicted"/>
<dbReference type="InterPro" id="IPR025326">
    <property type="entry name" value="DUF4232"/>
</dbReference>
<sequence length="235" mass="23458">MTVHLRTIPLVLVATGAALTLTACGGGSDNDAAAPSSVGMSPATTNPGSGSPKGGGSSSGSHTGTAATKPGGKEATGDSYAYKHPCTAEQLTVSAKSLGSSPNQYVISVTNHGKAACGLSSYYPRVDLGSKNSADRSHNIHPLVPGGLGGAPAVPVHAGRTVYAVLDTDPQGAKGSNGGFDEVNVLADKSFPNADTHNFPLAYGAVVVQHPKLGLYRSSVGDAVASMRTADTNDS</sequence>
<evidence type="ECO:0000313" key="4">
    <source>
        <dbReference type="EMBL" id="MFC0842615.1"/>
    </source>
</evidence>
<dbReference type="Proteomes" id="UP001589887">
    <property type="component" value="Unassembled WGS sequence"/>
</dbReference>
<keyword evidence="2" id="KW-0732">Signal</keyword>
<organism evidence="4 5">
    <name type="scientific">Streptomyces noboritoensis</name>
    <dbReference type="NCBI Taxonomy" id="67337"/>
    <lineage>
        <taxon>Bacteria</taxon>
        <taxon>Bacillati</taxon>
        <taxon>Actinomycetota</taxon>
        <taxon>Actinomycetes</taxon>
        <taxon>Kitasatosporales</taxon>
        <taxon>Streptomycetaceae</taxon>
        <taxon>Streptomyces</taxon>
    </lineage>
</organism>
<reference evidence="4 5" key="1">
    <citation type="submission" date="2024-09" db="EMBL/GenBank/DDBJ databases">
        <authorList>
            <person name="Sun Q."/>
            <person name="Mori K."/>
        </authorList>
    </citation>
    <scope>NUCLEOTIDE SEQUENCE [LARGE SCALE GENOMIC DNA]</scope>
    <source>
        <strain evidence="4 5">JCM 4557</strain>
    </source>
</reference>
<feature type="chain" id="PRO_5047027479" evidence="2">
    <location>
        <begin position="26"/>
        <end position="235"/>
    </location>
</feature>
<dbReference type="RefSeq" id="WP_394316450.1">
    <property type="nucleotide sequence ID" value="NZ_JBHMQV010000001.1"/>
</dbReference>
<dbReference type="EMBL" id="JBHMQV010000001">
    <property type="protein sequence ID" value="MFC0842615.1"/>
    <property type="molecule type" value="Genomic_DNA"/>
</dbReference>
<name>A0ABV6TDN2_9ACTN</name>
<feature type="domain" description="DUF4232" evidence="3">
    <location>
        <begin position="86"/>
        <end position="180"/>
    </location>
</feature>
<evidence type="ECO:0000259" key="3">
    <source>
        <dbReference type="Pfam" id="PF14016"/>
    </source>
</evidence>
<evidence type="ECO:0000313" key="5">
    <source>
        <dbReference type="Proteomes" id="UP001589887"/>
    </source>
</evidence>
<protein>
    <submittedName>
        <fullName evidence="4">DUF4232 domain-containing protein</fullName>
    </submittedName>
</protein>
<evidence type="ECO:0000256" key="1">
    <source>
        <dbReference type="SAM" id="MobiDB-lite"/>
    </source>
</evidence>
<feature type="region of interest" description="Disordered" evidence="1">
    <location>
        <begin position="33"/>
        <end position="78"/>
    </location>
</feature>
<evidence type="ECO:0000256" key="2">
    <source>
        <dbReference type="SAM" id="SignalP"/>
    </source>
</evidence>
<gene>
    <name evidence="4" type="ORF">ACFH04_02545</name>
</gene>
<feature type="signal peptide" evidence="2">
    <location>
        <begin position="1"/>
        <end position="25"/>
    </location>
</feature>
<comment type="caution">
    <text evidence="4">The sequence shown here is derived from an EMBL/GenBank/DDBJ whole genome shotgun (WGS) entry which is preliminary data.</text>
</comment>